<proteinExistence type="predicted"/>
<protein>
    <submittedName>
        <fullName evidence="2">Uncharacterized protein</fullName>
    </submittedName>
</protein>
<feature type="compositionally biased region" description="Low complexity" evidence="1">
    <location>
        <begin position="292"/>
        <end position="304"/>
    </location>
</feature>
<feature type="compositionally biased region" description="Pro residues" evidence="1">
    <location>
        <begin position="195"/>
        <end position="205"/>
    </location>
</feature>
<accession>A0AAD1Z3M5</accession>
<dbReference type="Proteomes" id="UP000834106">
    <property type="component" value="Chromosome 5"/>
</dbReference>
<feature type="compositionally biased region" description="Polar residues" evidence="1">
    <location>
        <begin position="960"/>
        <end position="985"/>
    </location>
</feature>
<reference evidence="2" key="1">
    <citation type="submission" date="2023-05" db="EMBL/GenBank/DDBJ databases">
        <authorList>
            <person name="Huff M."/>
        </authorList>
    </citation>
    <scope>NUCLEOTIDE SEQUENCE</scope>
</reference>
<feature type="region of interest" description="Disordered" evidence="1">
    <location>
        <begin position="1061"/>
        <end position="1114"/>
    </location>
</feature>
<feature type="compositionally biased region" description="Low complexity" evidence="1">
    <location>
        <begin position="129"/>
        <end position="139"/>
    </location>
</feature>
<evidence type="ECO:0000313" key="2">
    <source>
        <dbReference type="EMBL" id="CAI9761718.1"/>
    </source>
</evidence>
<name>A0AAD1Z3M5_9LAMI</name>
<organism evidence="2 3">
    <name type="scientific">Fraxinus pennsylvanica</name>
    <dbReference type="NCBI Taxonomy" id="56036"/>
    <lineage>
        <taxon>Eukaryota</taxon>
        <taxon>Viridiplantae</taxon>
        <taxon>Streptophyta</taxon>
        <taxon>Embryophyta</taxon>
        <taxon>Tracheophyta</taxon>
        <taxon>Spermatophyta</taxon>
        <taxon>Magnoliopsida</taxon>
        <taxon>eudicotyledons</taxon>
        <taxon>Gunneridae</taxon>
        <taxon>Pentapetalae</taxon>
        <taxon>asterids</taxon>
        <taxon>lamiids</taxon>
        <taxon>Lamiales</taxon>
        <taxon>Oleaceae</taxon>
        <taxon>Oleeae</taxon>
        <taxon>Fraxinus</taxon>
    </lineage>
</organism>
<dbReference type="GO" id="GO:0043622">
    <property type="term" value="P:cortical microtubule organization"/>
    <property type="evidence" value="ECO:0007669"/>
    <property type="project" value="TreeGrafter"/>
</dbReference>
<dbReference type="PANTHER" id="PTHR31949">
    <property type="entry name" value="GASTRIC MUCIN-LIKE PROTEIN"/>
    <property type="match status" value="1"/>
</dbReference>
<feature type="compositionally biased region" description="Polar residues" evidence="1">
    <location>
        <begin position="330"/>
        <end position="345"/>
    </location>
</feature>
<feature type="region of interest" description="Disordered" evidence="1">
    <location>
        <begin position="268"/>
        <end position="373"/>
    </location>
</feature>
<keyword evidence="3" id="KW-1185">Reference proteome</keyword>
<evidence type="ECO:0000256" key="1">
    <source>
        <dbReference type="SAM" id="MobiDB-lite"/>
    </source>
</evidence>
<feature type="compositionally biased region" description="Low complexity" evidence="1">
    <location>
        <begin position="206"/>
        <end position="221"/>
    </location>
</feature>
<feature type="compositionally biased region" description="Polar residues" evidence="1">
    <location>
        <begin position="147"/>
        <end position="173"/>
    </location>
</feature>
<dbReference type="AlphaFoldDB" id="A0AAD1Z3M5"/>
<feature type="compositionally biased region" description="Basic and acidic residues" evidence="1">
    <location>
        <begin position="1090"/>
        <end position="1110"/>
    </location>
</feature>
<dbReference type="GO" id="GO:0055028">
    <property type="term" value="C:cortical microtubule"/>
    <property type="evidence" value="ECO:0007669"/>
    <property type="project" value="TreeGrafter"/>
</dbReference>
<dbReference type="PANTHER" id="PTHR31949:SF3">
    <property type="entry name" value="RUN_FYVE DOMAIN PROTEIN"/>
    <property type="match status" value="1"/>
</dbReference>
<feature type="region of interest" description="Disordered" evidence="1">
    <location>
        <begin position="947"/>
        <end position="1005"/>
    </location>
</feature>
<feature type="region of interest" description="Disordered" evidence="1">
    <location>
        <begin position="416"/>
        <end position="451"/>
    </location>
</feature>
<sequence length="1165" mass="126417">MPPSPALRISPRRELRVENHKRGRSLESGILYREKDDDLALFNEVQDKERENFLLQSNDFDDISTKLRDFSDYKLGISIPTRRESSDLLNAEGDKNDYDWLITPPDTPLFPSLDDETPPINLARRGRPRSLPLSISRSSTMEKSYRNSRSSASPHRLSPSPQSDNNILQSRGRPSSAPHASPPPTLRHPTSSRRPSPPPSKPSTPAPRSSTPSPRRMSTGSAAPSRVRGTSPVKTSKAYSASPKISAWQSNIPDFSLEAPPNLRTSLADRPASYVRGSSPASRMSHRSGRQSMSPTASRSVSSSHSRDRDPFSSHSKGSVASSGDDDLDSPQSISMSSLDRSTPKSIGAFPNNRALGFSKKPSRILSSSSAPKRSFDLALQQMDRRKGPQNMFRPLLSSVPSTTFYAGKASTAHHSVTSRTSSITTSNNTSSDQVTAGVHDTKGSEQNPQDVMSECVDGQYSEALDKIFELDHSDALNEDVEYNTLEKSRSNQDDKFDGHSVVVATGSCGQNDTATGITATSAVPETRGDLSDTDSLEDPMVCSKCGCTFHSAELVMEGDLQLCMACRNLEVTSTITTTPVSMTIRENTSGDFVQILEHGPPEADCSTAKSKSWQVTSTGKAGTKQLNRSYSEPNQNFTPASSLSPLMVDKGELTITNRRVNYQSIDDNFGHLHVGGYSSSKVDVSEGAGTSLLLKGSSRSQGHVQSRSFTTSNISYDDFSCVGDSVNSMRSSIGHGSVSMTSSVDLGPLRQIETRVQRQVNDRKSDLENYRFEILTKHKRTLSSLSGASSHGFQVLSVATSSHDDSFEIIASNDEKDAREAACTHLREQSLTSECTEAGNTCTDIESNNNFRTASEMSGNVMNIHIADTSVVSVLSFEEPASHENGECLTNHSSNSMTIKASSTLPQNCTLGEDATPNSCDWVVVAEVPNLSSLDSISEMEIENGDIFSSDSQSDIDSVNSKSGMNDSMQPSVSKEPNDDTITSVEEPDTSDPGQSTLKESTVVPKDQGLLKTRSLTLEEATDAILFCSSIVHNLAYEAANISIEKENSTMEGLRPTVMLVGKSNPDRTDVRTRTMGKRTPKSQKGRQKKLETDTKLPHTNAEKEEKTDVSTTRVVGAPKNADSVKPLKLESKCNCTIMLIKAIGGLRTFPLAILNRIGVCSYS</sequence>
<feature type="compositionally biased region" description="Basic residues" evidence="1">
    <location>
        <begin position="1076"/>
        <end position="1089"/>
    </location>
</feature>
<gene>
    <name evidence="2" type="ORF">FPE_LOCUS9148</name>
</gene>
<feature type="compositionally biased region" description="Low complexity" evidence="1">
    <location>
        <begin position="313"/>
        <end position="323"/>
    </location>
</feature>
<dbReference type="EMBL" id="OU503040">
    <property type="protein sequence ID" value="CAI9761718.1"/>
    <property type="molecule type" value="Genomic_DNA"/>
</dbReference>
<feature type="compositionally biased region" description="Basic and acidic residues" evidence="1">
    <location>
        <begin position="88"/>
        <end position="98"/>
    </location>
</feature>
<evidence type="ECO:0000313" key="3">
    <source>
        <dbReference type="Proteomes" id="UP000834106"/>
    </source>
</evidence>
<feature type="compositionally biased region" description="Low complexity" evidence="1">
    <location>
        <begin position="416"/>
        <end position="432"/>
    </location>
</feature>
<feature type="compositionally biased region" description="Low complexity" evidence="1">
    <location>
        <begin position="947"/>
        <end position="959"/>
    </location>
</feature>
<feature type="region of interest" description="Disordered" evidence="1">
    <location>
        <begin position="88"/>
        <end position="244"/>
    </location>
</feature>
<feature type="compositionally biased region" description="Low complexity" evidence="1">
    <location>
        <begin position="364"/>
        <end position="373"/>
    </location>
</feature>